<dbReference type="AlphaFoldDB" id="A0A075GBX4"/>
<dbReference type="InterPro" id="IPR011332">
    <property type="entry name" value="Ribosomal_zn-bd"/>
</dbReference>
<dbReference type="SUPFAM" id="SSF57829">
    <property type="entry name" value="Zn-binding ribosomal proteins"/>
    <property type="match status" value="1"/>
</dbReference>
<dbReference type="GO" id="GO:0005840">
    <property type="term" value="C:ribosome"/>
    <property type="evidence" value="ECO:0007669"/>
    <property type="project" value="UniProtKB-KW"/>
</dbReference>
<keyword evidence="1" id="KW-0687">Ribonucleoprotein</keyword>
<sequence>MLGSGYEGSSGRPVCMAQRHPEAEARLLKKWICMRCSATHRGRKPRVCRKCGYTGLRIKAAERRKT</sequence>
<evidence type="ECO:0000313" key="1">
    <source>
        <dbReference type="EMBL" id="AIF01586.1"/>
    </source>
</evidence>
<dbReference type="GO" id="GO:0006412">
    <property type="term" value="P:translation"/>
    <property type="evidence" value="ECO:0007669"/>
    <property type="project" value="InterPro"/>
</dbReference>
<protein>
    <submittedName>
        <fullName evidence="1">Ribosomal protein L40E</fullName>
    </submittedName>
</protein>
<dbReference type="Gene3D" id="4.10.1060.50">
    <property type="match status" value="1"/>
</dbReference>
<dbReference type="EMBL" id="KF900625">
    <property type="protein sequence ID" value="AIF01586.1"/>
    <property type="molecule type" value="Genomic_DNA"/>
</dbReference>
<accession>A0A075GBX4</accession>
<organism evidence="1">
    <name type="scientific">uncultured marine group II/III euryarchaeote KM3_149_G01</name>
    <dbReference type="NCBI Taxonomy" id="1457886"/>
    <lineage>
        <taxon>Archaea</taxon>
        <taxon>Methanobacteriati</taxon>
        <taxon>Methanobacteriota</taxon>
        <taxon>environmental samples</taxon>
    </lineage>
</organism>
<keyword evidence="1" id="KW-0689">Ribosomal protein</keyword>
<proteinExistence type="predicted"/>
<reference evidence="1" key="1">
    <citation type="journal article" date="2014" name="Genome Biol. Evol.">
        <title>Pangenome evidence for extensive interdomain horizontal transfer affecting lineage core and shell genes in uncultured planktonic thaumarchaeota and euryarchaeota.</title>
        <authorList>
            <person name="Deschamps P."/>
            <person name="Zivanovic Y."/>
            <person name="Moreira D."/>
            <person name="Rodriguez-Valera F."/>
            <person name="Lopez-Garcia P."/>
        </authorList>
    </citation>
    <scope>NUCLEOTIDE SEQUENCE</scope>
</reference>
<dbReference type="InterPro" id="IPR038587">
    <property type="entry name" value="Ribosomal_eL40_sf"/>
</dbReference>
<name>A0A075GBX4_9EURY</name>